<dbReference type="EMBL" id="CM044704">
    <property type="protein sequence ID" value="KAI5666465.1"/>
    <property type="molecule type" value="Genomic_DNA"/>
</dbReference>
<proteinExistence type="predicted"/>
<reference evidence="2" key="1">
    <citation type="journal article" date="2023" name="Nat. Plants">
        <title>Single-cell RNA sequencing provides a high-resolution roadmap for understanding the multicellular compartmentation of specialized metabolism.</title>
        <authorList>
            <person name="Sun S."/>
            <person name="Shen X."/>
            <person name="Li Y."/>
            <person name="Li Y."/>
            <person name="Wang S."/>
            <person name="Li R."/>
            <person name="Zhang H."/>
            <person name="Shen G."/>
            <person name="Guo B."/>
            <person name="Wei J."/>
            <person name="Xu J."/>
            <person name="St-Pierre B."/>
            <person name="Chen S."/>
            <person name="Sun C."/>
        </authorList>
    </citation>
    <scope>NUCLEOTIDE SEQUENCE [LARGE SCALE GENOMIC DNA]</scope>
</reference>
<organism evidence="1 2">
    <name type="scientific">Catharanthus roseus</name>
    <name type="common">Madagascar periwinkle</name>
    <name type="synonym">Vinca rosea</name>
    <dbReference type="NCBI Taxonomy" id="4058"/>
    <lineage>
        <taxon>Eukaryota</taxon>
        <taxon>Viridiplantae</taxon>
        <taxon>Streptophyta</taxon>
        <taxon>Embryophyta</taxon>
        <taxon>Tracheophyta</taxon>
        <taxon>Spermatophyta</taxon>
        <taxon>Magnoliopsida</taxon>
        <taxon>eudicotyledons</taxon>
        <taxon>Gunneridae</taxon>
        <taxon>Pentapetalae</taxon>
        <taxon>asterids</taxon>
        <taxon>lamiids</taxon>
        <taxon>Gentianales</taxon>
        <taxon>Apocynaceae</taxon>
        <taxon>Rauvolfioideae</taxon>
        <taxon>Vinceae</taxon>
        <taxon>Catharanthinae</taxon>
        <taxon>Catharanthus</taxon>
    </lineage>
</organism>
<sequence length="236" mass="26809">MQGRNTVEEVLCLSAKRGYTLNPFAHKFVRYWTKSHMFFGVETTNPVESEHLVLKFWLSTCHVDLDTMFLTIDSLIEGQIADIKASFEFSRTKEKLNAMSNHIFFILSDIEAFWKTLEIGGRHPSARRQNMDSEVAITKGRKKTNSTKRDKSHWEHVSIAHRKIQKSSESGSTSSSGSGLWLGSSSRITTLYSATDARWVSDTSFTSSMDSSSYRTIQQVIKFVSGEDFRSEHEGC</sequence>
<dbReference type="Proteomes" id="UP001060085">
    <property type="component" value="Linkage Group LG04"/>
</dbReference>
<evidence type="ECO:0000313" key="2">
    <source>
        <dbReference type="Proteomes" id="UP001060085"/>
    </source>
</evidence>
<name>A0ACC0B1F9_CATRO</name>
<gene>
    <name evidence="1" type="ORF">M9H77_16318</name>
</gene>
<keyword evidence="2" id="KW-1185">Reference proteome</keyword>
<comment type="caution">
    <text evidence="1">The sequence shown here is derived from an EMBL/GenBank/DDBJ whole genome shotgun (WGS) entry which is preliminary data.</text>
</comment>
<protein>
    <submittedName>
        <fullName evidence="1">Uncharacterized protein</fullName>
    </submittedName>
</protein>
<evidence type="ECO:0000313" key="1">
    <source>
        <dbReference type="EMBL" id="KAI5666465.1"/>
    </source>
</evidence>
<accession>A0ACC0B1F9</accession>